<protein>
    <submittedName>
        <fullName evidence="3">Site-specific DNA-methyltransferase (Adenine-specific)</fullName>
    </submittedName>
</protein>
<gene>
    <name evidence="3" type="ORF">SAMN05421644_11510</name>
</gene>
<dbReference type="AlphaFoldDB" id="A0A1H3EWQ4"/>
<keyword evidence="1 3" id="KW-0489">Methyltransferase</keyword>
<dbReference type="SUPFAM" id="SSF53335">
    <property type="entry name" value="S-adenosyl-L-methionine-dependent methyltransferases"/>
    <property type="match status" value="1"/>
</dbReference>
<sequence length="105" mass="12165">METKHKNNLYYGDNLEVLRKKVSDESVDLCYIDPPFNSKRSYNQIYLNIGEDKAQAQAFIDTWSWDTLAEQGYQEIALNEGGRFTPQIIELIKGLRNVICEKSTE</sequence>
<dbReference type="GO" id="GO:0003676">
    <property type="term" value="F:nucleic acid binding"/>
    <property type="evidence" value="ECO:0007669"/>
    <property type="project" value="InterPro"/>
</dbReference>
<name>A0A1H3EWQ4_ALLWA</name>
<keyword evidence="2 3" id="KW-0808">Transferase</keyword>
<dbReference type="EMBL" id="FNOW01000015">
    <property type="protein sequence ID" value="SDX82987.1"/>
    <property type="molecule type" value="Genomic_DNA"/>
</dbReference>
<organism evidence="3 4">
    <name type="scientific">Allochromatium warmingii</name>
    <name type="common">Chromatium warmingii</name>
    <dbReference type="NCBI Taxonomy" id="61595"/>
    <lineage>
        <taxon>Bacteria</taxon>
        <taxon>Pseudomonadati</taxon>
        <taxon>Pseudomonadota</taxon>
        <taxon>Gammaproteobacteria</taxon>
        <taxon>Chromatiales</taxon>
        <taxon>Chromatiaceae</taxon>
        <taxon>Allochromatium</taxon>
    </lineage>
</organism>
<reference evidence="4" key="1">
    <citation type="submission" date="2016-10" db="EMBL/GenBank/DDBJ databases">
        <authorList>
            <person name="Varghese N."/>
            <person name="Submissions S."/>
        </authorList>
    </citation>
    <scope>NUCLEOTIDE SEQUENCE [LARGE SCALE GENOMIC DNA]</scope>
    <source>
        <strain evidence="4">DSM 173</strain>
    </source>
</reference>
<dbReference type="InterPro" id="IPR002052">
    <property type="entry name" value="DNA_methylase_N6_adenine_CS"/>
</dbReference>
<evidence type="ECO:0000256" key="2">
    <source>
        <dbReference type="ARBA" id="ARBA00022679"/>
    </source>
</evidence>
<dbReference type="GO" id="GO:0008168">
    <property type="term" value="F:methyltransferase activity"/>
    <property type="evidence" value="ECO:0007669"/>
    <property type="project" value="UniProtKB-KW"/>
</dbReference>
<accession>A0A1H3EWQ4</accession>
<dbReference type="STRING" id="61595.SAMN05421644_11510"/>
<dbReference type="Gene3D" id="3.40.50.150">
    <property type="entry name" value="Vaccinia Virus protein VP39"/>
    <property type="match status" value="1"/>
</dbReference>
<dbReference type="GO" id="GO:0032259">
    <property type="term" value="P:methylation"/>
    <property type="evidence" value="ECO:0007669"/>
    <property type="project" value="UniProtKB-KW"/>
</dbReference>
<dbReference type="InterPro" id="IPR029063">
    <property type="entry name" value="SAM-dependent_MTases_sf"/>
</dbReference>
<evidence type="ECO:0000313" key="4">
    <source>
        <dbReference type="Proteomes" id="UP000198672"/>
    </source>
</evidence>
<dbReference type="Proteomes" id="UP000198672">
    <property type="component" value="Unassembled WGS sequence"/>
</dbReference>
<keyword evidence="4" id="KW-1185">Reference proteome</keyword>
<proteinExistence type="predicted"/>
<evidence type="ECO:0000313" key="3">
    <source>
        <dbReference type="EMBL" id="SDX82987.1"/>
    </source>
</evidence>
<dbReference type="PROSITE" id="PS00092">
    <property type="entry name" value="N6_MTASE"/>
    <property type="match status" value="1"/>
</dbReference>
<evidence type="ECO:0000256" key="1">
    <source>
        <dbReference type="ARBA" id="ARBA00022603"/>
    </source>
</evidence>